<organism evidence="8 9">
    <name type="scientific">Actinomadura rubrisoli</name>
    <dbReference type="NCBI Taxonomy" id="2530368"/>
    <lineage>
        <taxon>Bacteria</taxon>
        <taxon>Bacillati</taxon>
        <taxon>Actinomycetota</taxon>
        <taxon>Actinomycetes</taxon>
        <taxon>Streptosporangiales</taxon>
        <taxon>Thermomonosporaceae</taxon>
        <taxon>Actinomadura</taxon>
    </lineage>
</organism>
<dbReference type="InterPro" id="IPR017972">
    <property type="entry name" value="Cyt_P450_CS"/>
</dbReference>
<proteinExistence type="inferred from homology"/>
<gene>
    <name evidence="8" type="ORF">E1298_07885</name>
</gene>
<keyword evidence="4 7" id="KW-0560">Oxidoreductase</keyword>
<dbReference type="GO" id="GO:0005506">
    <property type="term" value="F:iron ion binding"/>
    <property type="evidence" value="ECO:0007669"/>
    <property type="project" value="InterPro"/>
</dbReference>
<dbReference type="PROSITE" id="PS00086">
    <property type="entry name" value="CYTOCHROME_P450"/>
    <property type="match status" value="1"/>
</dbReference>
<evidence type="ECO:0000256" key="2">
    <source>
        <dbReference type="ARBA" id="ARBA00022617"/>
    </source>
</evidence>
<evidence type="ECO:0000256" key="7">
    <source>
        <dbReference type="RuleBase" id="RU000461"/>
    </source>
</evidence>
<dbReference type="OrthoDB" id="4133219at2"/>
<dbReference type="GO" id="GO:0004497">
    <property type="term" value="F:monooxygenase activity"/>
    <property type="evidence" value="ECO:0007669"/>
    <property type="project" value="UniProtKB-KW"/>
</dbReference>
<evidence type="ECO:0000256" key="5">
    <source>
        <dbReference type="ARBA" id="ARBA00023004"/>
    </source>
</evidence>
<keyword evidence="5 7" id="KW-0408">Iron</keyword>
<keyword evidence="2 7" id="KW-0349">Heme</keyword>
<dbReference type="Proteomes" id="UP000294513">
    <property type="component" value="Unassembled WGS sequence"/>
</dbReference>
<dbReference type="PRINTS" id="PR00359">
    <property type="entry name" value="BP450"/>
</dbReference>
<keyword evidence="6 7" id="KW-0503">Monooxygenase</keyword>
<dbReference type="SUPFAM" id="SSF48264">
    <property type="entry name" value="Cytochrome P450"/>
    <property type="match status" value="1"/>
</dbReference>
<dbReference type="FunFam" id="1.10.630.10:FF:000018">
    <property type="entry name" value="Cytochrome P450 monooxygenase"/>
    <property type="match status" value="1"/>
</dbReference>
<evidence type="ECO:0000256" key="1">
    <source>
        <dbReference type="ARBA" id="ARBA00010617"/>
    </source>
</evidence>
<dbReference type="InterPro" id="IPR001128">
    <property type="entry name" value="Cyt_P450"/>
</dbReference>
<dbReference type="GO" id="GO:0020037">
    <property type="term" value="F:heme binding"/>
    <property type="evidence" value="ECO:0007669"/>
    <property type="project" value="InterPro"/>
</dbReference>
<evidence type="ECO:0000256" key="4">
    <source>
        <dbReference type="ARBA" id="ARBA00023002"/>
    </source>
</evidence>
<accession>A0A4R5C764</accession>
<dbReference type="InterPro" id="IPR002397">
    <property type="entry name" value="Cyt_P450_B"/>
</dbReference>
<keyword evidence="9" id="KW-1185">Reference proteome</keyword>
<comment type="caution">
    <text evidence="8">The sequence shown here is derived from an EMBL/GenBank/DDBJ whole genome shotgun (WGS) entry which is preliminary data.</text>
</comment>
<dbReference type="AlphaFoldDB" id="A0A4R5C764"/>
<reference evidence="8 9" key="1">
    <citation type="submission" date="2019-03" db="EMBL/GenBank/DDBJ databases">
        <title>Draft genome sequences of novel Actinobacteria.</title>
        <authorList>
            <person name="Sahin N."/>
            <person name="Ay H."/>
            <person name="Saygin H."/>
        </authorList>
    </citation>
    <scope>NUCLEOTIDE SEQUENCE [LARGE SCALE GENOMIC DNA]</scope>
    <source>
        <strain evidence="8 9">H3C3</strain>
    </source>
</reference>
<dbReference type="CDD" id="cd11029">
    <property type="entry name" value="CYP107-like"/>
    <property type="match status" value="1"/>
</dbReference>
<evidence type="ECO:0000256" key="6">
    <source>
        <dbReference type="ARBA" id="ARBA00023033"/>
    </source>
</evidence>
<name>A0A4R5C764_9ACTN</name>
<keyword evidence="3 7" id="KW-0479">Metal-binding</keyword>
<evidence type="ECO:0000313" key="9">
    <source>
        <dbReference type="Proteomes" id="UP000294513"/>
    </source>
</evidence>
<dbReference type="PANTHER" id="PTHR46696:SF1">
    <property type="entry name" value="CYTOCHROME P450 YJIB-RELATED"/>
    <property type="match status" value="1"/>
</dbReference>
<dbReference type="Pfam" id="PF00067">
    <property type="entry name" value="p450"/>
    <property type="match status" value="1"/>
</dbReference>
<dbReference type="GO" id="GO:0016705">
    <property type="term" value="F:oxidoreductase activity, acting on paired donors, with incorporation or reduction of molecular oxygen"/>
    <property type="evidence" value="ECO:0007669"/>
    <property type="project" value="InterPro"/>
</dbReference>
<sequence>MELRDGVRCWVVSRYEDARAALADPRLSRDPRMAGPAWKEADRGRPLEDGAGLGVHLLTREPPDHTRLRRLVSAAFTARRTEDLRGRVRALADSLIDGFAARGECELIAEFAYPLPMAIMCELLGVPASDRHFFRQWTSNAVRPGKGDGRAVDAPRPGDYLRALVSAKRAEPGDDLISDLVGAEEDGRLSDTELISMIFLLLIAGHENTAGLIGNGILALLGNPRQLSLLRERPGLIESAVEEVLRYDGPMELAAWRFTTEPVTIGDVTIPTGEPVVIALAAAHRDPDRFDAPEQFDITRTDNAHLGFGYGVHHCLGAPLARLEGAVALEALVRRLPDLAPAVPADRLRRQPSSLVRGLHELPVTFTPGTSPSRPA</sequence>
<comment type="similarity">
    <text evidence="1 7">Belongs to the cytochrome P450 family.</text>
</comment>
<protein>
    <submittedName>
        <fullName evidence="8">Cytochrome P450</fullName>
    </submittedName>
</protein>
<dbReference type="EMBL" id="SMKU01000024">
    <property type="protein sequence ID" value="TDD93963.1"/>
    <property type="molecule type" value="Genomic_DNA"/>
</dbReference>
<evidence type="ECO:0000256" key="3">
    <source>
        <dbReference type="ARBA" id="ARBA00022723"/>
    </source>
</evidence>
<dbReference type="PANTHER" id="PTHR46696">
    <property type="entry name" value="P450, PUTATIVE (EUROFUNG)-RELATED"/>
    <property type="match status" value="1"/>
</dbReference>
<dbReference type="InterPro" id="IPR036396">
    <property type="entry name" value="Cyt_P450_sf"/>
</dbReference>
<evidence type="ECO:0000313" key="8">
    <source>
        <dbReference type="EMBL" id="TDD93963.1"/>
    </source>
</evidence>
<dbReference type="Gene3D" id="1.10.630.10">
    <property type="entry name" value="Cytochrome P450"/>
    <property type="match status" value="1"/>
</dbReference>